<feature type="domain" description="Beta-ketoacyl-[acyl-carrier-protein] synthase III N-terminal" evidence="12">
    <location>
        <begin position="107"/>
        <end position="183"/>
    </location>
</feature>
<dbReference type="Proteomes" id="UP000245790">
    <property type="component" value="Unassembled WGS sequence"/>
</dbReference>
<proteinExistence type="inferred from homology"/>
<dbReference type="InterPro" id="IPR004655">
    <property type="entry name" value="FabH"/>
</dbReference>
<dbReference type="Pfam" id="PF08541">
    <property type="entry name" value="ACP_syn_III_C"/>
    <property type="match status" value="1"/>
</dbReference>
<dbReference type="NCBIfam" id="NF006829">
    <property type="entry name" value="PRK09352.1"/>
    <property type="match status" value="1"/>
</dbReference>
<dbReference type="GO" id="GO:0004315">
    <property type="term" value="F:3-oxoacyl-[acyl-carrier-protein] synthase activity"/>
    <property type="evidence" value="ECO:0007669"/>
    <property type="project" value="InterPro"/>
</dbReference>
<dbReference type="InterPro" id="IPR013751">
    <property type="entry name" value="ACP_syn_III_N"/>
</dbReference>
<dbReference type="EMBL" id="QGGU01000007">
    <property type="protein sequence ID" value="PWK49994.1"/>
    <property type="molecule type" value="Genomic_DNA"/>
</dbReference>
<comment type="subcellular location">
    <subcellularLocation>
        <location evidence="10">Cytoplasm</location>
    </subcellularLocation>
</comment>
<evidence type="ECO:0000256" key="7">
    <source>
        <dbReference type="ARBA" id="ARBA00023160"/>
    </source>
</evidence>
<dbReference type="GO" id="GO:0033818">
    <property type="term" value="F:beta-ketoacyl-acyl-carrier-protein synthase III activity"/>
    <property type="evidence" value="ECO:0007669"/>
    <property type="project" value="UniProtKB-UniRule"/>
</dbReference>
<comment type="pathway">
    <text evidence="10">Lipid metabolism; fatty acid biosynthesis.</text>
</comment>
<evidence type="ECO:0000259" key="11">
    <source>
        <dbReference type="Pfam" id="PF08541"/>
    </source>
</evidence>
<keyword evidence="9 10" id="KW-0012">Acyltransferase</keyword>
<name>A0A316FMP0_9GAMM</name>
<comment type="subunit">
    <text evidence="10">Homodimer.</text>
</comment>
<dbReference type="InterPro" id="IPR013747">
    <property type="entry name" value="ACP_syn_III_C"/>
</dbReference>
<feature type="active site" evidence="10">
    <location>
        <position position="250"/>
    </location>
</feature>
<dbReference type="GO" id="GO:0005737">
    <property type="term" value="C:cytoplasm"/>
    <property type="evidence" value="ECO:0007669"/>
    <property type="project" value="UniProtKB-SubCell"/>
</dbReference>
<reference evidence="13 14" key="1">
    <citation type="submission" date="2018-05" db="EMBL/GenBank/DDBJ databases">
        <title>Genomic Encyclopedia of Type Strains, Phase IV (KMG-IV): sequencing the most valuable type-strain genomes for metagenomic binning, comparative biology and taxonomic classification.</title>
        <authorList>
            <person name="Goeker M."/>
        </authorList>
    </citation>
    <scope>NUCLEOTIDE SEQUENCE [LARGE SCALE GENOMIC DNA]</scope>
    <source>
        <strain evidence="13 14">DSM 25350</strain>
    </source>
</reference>
<comment type="catalytic activity">
    <reaction evidence="10">
        <text>malonyl-[ACP] + acetyl-CoA + H(+) = 3-oxobutanoyl-[ACP] + CO2 + CoA</text>
        <dbReference type="Rhea" id="RHEA:12080"/>
        <dbReference type="Rhea" id="RHEA-COMP:9623"/>
        <dbReference type="Rhea" id="RHEA-COMP:9625"/>
        <dbReference type="ChEBI" id="CHEBI:15378"/>
        <dbReference type="ChEBI" id="CHEBI:16526"/>
        <dbReference type="ChEBI" id="CHEBI:57287"/>
        <dbReference type="ChEBI" id="CHEBI:57288"/>
        <dbReference type="ChEBI" id="CHEBI:78449"/>
        <dbReference type="ChEBI" id="CHEBI:78450"/>
        <dbReference type="EC" id="2.3.1.180"/>
    </reaction>
</comment>
<dbReference type="HAMAP" id="MF_01815">
    <property type="entry name" value="FabH"/>
    <property type="match status" value="1"/>
</dbReference>
<keyword evidence="14" id="KW-1185">Reference proteome</keyword>
<dbReference type="RefSeq" id="WP_109763774.1">
    <property type="nucleotide sequence ID" value="NZ_QGGU01000007.1"/>
</dbReference>
<dbReference type="UniPathway" id="UPA00094"/>
<comment type="domain">
    <text evidence="10">The last Arg residue of the ACP-binding site is essential for the weak association between ACP/AcpP and FabH.</text>
</comment>
<dbReference type="CDD" id="cd00830">
    <property type="entry name" value="KAS_III"/>
    <property type="match status" value="1"/>
</dbReference>
<keyword evidence="3 10" id="KW-0444">Lipid biosynthesis</keyword>
<protein>
    <recommendedName>
        <fullName evidence="10">Beta-ketoacyl-[acyl-carrier-protein] synthase III</fullName>
        <shortName evidence="10">Beta-ketoacyl-ACP synthase III</shortName>
        <shortName evidence="10">KAS III</shortName>
        <ecNumber evidence="10">2.3.1.180</ecNumber>
    </recommendedName>
    <alternativeName>
        <fullName evidence="10">3-oxoacyl-[acyl-carrier-protein] synthase 3</fullName>
    </alternativeName>
    <alternativeName>
        <fullName evidence="10">3-oxoacyl-[acyl-carrier-protein] synthase III</fullName>
    </alternativeName>
</protein>
<dbReference type="EC" id="2.3.1.180" evidence="10"/>
<keyword evidence="7 10" id="KW-0275">Fatty acid biosynthesis</keyword>
<evidence type="ECO:0000256" key="6">
    <source>
        <dbReference type="ARBA" id="ARBA00023098"/>
    </source>
</evidence>
<gene>
    <name evidence="10" type="primary">fabH</name>
    <name evidence="13" type="ORF">C8D97_107159</name>
</gene>
<evidence type="ECO:0000256" key="9">
    <source>
        <dbReference type="ARBA" id="ARBA00023315"/>
    </source>
</evidence>
<dbReference type="PANTHER" id="PTHR34069">
    <property type="entry name" value="3-OXOACYL-[ACYL-CARRIER-PROTEIN] SYNTHASE 3"/>
    <property type="match status" value="1"/>
</dbReference>
<keyword evidence="8 10" id="KW-0511">Multifunctional enzyme</keyword>
<evidence type="ECO:0000256" key="5">
    <source>
        <dbReference type="ARBA" id="ARBA00022832"/>
    </source>
</evidence>
<feature type="active site" evidence="10">
    <location>
        <position position="280"/>
    </location>
</feature>
<comment type="caution">
    <text evidence="13">The sequence shown here is derived from an EMBL/GenBank/DDBJ whole genome shotgun (WGS) entry which is preliminary data.</text>
</comment>
<dbReference type="SUPFAM" id="SSF53901">
    <property type="entry name" value="Thiolase-like"/>
    <property type="match status" value="1"/>
</dbReference>
<feature type="active site" evidence="10">
    <location>
        <position position="112"/>
    </location>
</feature>
<evidence type="ECO:0000313" key="13">
    <source>
        <dbReference type="EMBL" id="PWK49994.1"/>
    </source>
</evidence>
<accession>A0A316FMP0</accession>
<organism evidence="13 14">
    <name type="scientific">Pleionea mediterranea</name>
    <dbReference type="NCBI Taxonomy" id="523701"/>
    <lineage>
        <taxon>Bacteria</taxon>
        <taxon>Pseudomonadati</taxon>
        <taxon>Pseudomonadota</taxon>
        <taxon>Gammaproteobacteria</taxon>
        <taxon>Oceanospirillales</taxon>
        <taxon>Pleioneaceae</taxon>
        <taxon>Pleionea</taxon>
    </lineage>
</organism>
<evidence type="ECO:0000256" key="3">
    <source>
        <dbReference type="ARBA" id="ARBA00022516"/>
    </source>
</evidence>
<feature type="domain" description="Beta-ketoacyl-[acyl-carrier-protein] synthase III C-terminal" evidence="11">
    <location>
        <begin position="234"/>
        <end position="323"/>
    </location>
</feature>
<evidence type="ECO:0000256" key="1">
    <source>
        <dbReference type="ARBA" id="ARBA00008642"/>
    </source>
</evidence>
<dbReference type="PANTHER" id="PTHR34069:SF2">
    <property type="entry name" value="BETA-KETOACYL-[ACYL-CARRIER-PROTEIN] SYNTHASE III"/>
    <property type="match status" value="1"/>
</dbReference>
<dbReference type="Gene3D" id="3.40.47.10">
    <property type="match status" value="1"/>
</dbReference>
<comment type="function">
    <text evidence="10">Catalyzes the condensation reaction of fatty acid synthesis by the addition to an acyl acceptor of two carbons from malonyl-ACP. Catalyzes the first condensation reaction which initiates fatty acid synthesis and may therefore play a role in governing the total rate of fatty acid production. Possesses both acetoacetyl-ACP synthase and acetyl transacylase activities. Its substrate specificity determines the biosynthesis of branched-chain and/or straight-chain of fatty acids.</text>
</comment>
<keyword evidence="6 10" id="KW-0443">Lipid metabolism</keyword>
<dbReference type="OrthoDB" id="4336181at2"/>
<keyword evidence="5 10" id="KW-0276">Fatty acid metabolism</keyword>
<evidence type="ECO:0000256" key="10">
    <source>
        <dbReference type="HAMAP-Rule" id="MF_01815"/>
    </source>
</evidence>
<sequence length="368" mass="39282">MTQNAVITGWGKCLPPAILTNEHLASFLDTSGDWITSRTGIEERRITHKNISDLSAVAGKHALAAAGLEASELDAIYVATSSGDTLIPNTAARVQNKLGIRGCAAVDVNAACSGFIYALTQVAAQIKAGMMEKALVIGADRLTYYVDWTKRNVAILFGDGAGAVVVEATDDNAGFQFSHLGCDSDGLGILGVDKMGTNVPRYHDHPGAFEVPFEGQEIYMNAIAEMKRSSLEVMKKSGWHKDDIDLFIAHQANIRIVDALTKHLKLPADKVFINIEKYGNMSAATVPVALCEALEAGRVNAGDNIILTAFGAGLTYGACSLKWGSRTTPVAISSAELAPGPTDALSLLKEDIKRSYQERHQPIPDALK</sequence>
<keyword evidence="4 10" id="KW-0808">Transferase</keyword>
<keyword evidence="2 10" id="KW-0963">Cytoplasm</keyword>
<feature type="region of interest" description="ACP-binding" evidence="10">
    <location>
        <begin position="251"/>
        <end position="255"/>
    </location>
</feature>
<dbReference type="GO" id="GO:0006633">
    <property type="term" value="P:fatty acid biosynthetic process"/>
    <property type="evidence" value="ECO:0007669"/>
    <property type="project" value="UniProtKB-UniRule"/>
</dbReference>
<evidence type="ECO:0000256" key="4">
    <source>
        <dbReference type="ARBA" id="ARBA00022679"/>
    </source>
</evidence>
<dbReference type="Pfam" id="PF08545">
    <property type="entry name" value="ACP_syn_III"/>
    <property type="match status" value="1"/>
</dbReference>
<dbReference type="GO" id="GO:0044550">
    <property type="term" value="P:secondary metabolite biosynthetic process"/>
    <property type="evidence" value="ECO:0007669"/>
    <property type="project" value="TreeGrafter"/>
</dbReference>
<comment type="similarity">
    <text evidence="1 10">Belongs to the thiolase-like superfamily. FabH family.</text>
</comment>
<evidence type="ECO:0000256" key="2">
    <source>
        <dbReference type="ARBA" id="ARBA00022490"/>
    </source>
</evidence>
<dbReference type="AlphaFoldDB" id="A0A316FMP0"/>
<evidence type="ECO:0000259" key="12">
    <source>
        <dbReference type="Pfam" id="PF08545"/>
    </source>
</evidence>
<dbReference type="InterPro" id="IPR016039">
    <property type="entry name" value="Thiolase-like"/>
</dbReference>
<dbReference type="NCBIfam" id="TIGR00747">
    <property type="entry name" value="fabH"/>
    <property type="match status" value="1"/>
</dbReference>
<evidence type="ECO:0000256" key="8">
    <source>
        <dbReference type="ARBA" id="ARBA00023268"/>
    </source>
</evidence>
<evidence type="ECO:0000313" key="14">
    <source>
        <dbReference type="Proteomes" id="UP000245790"/>
    </source>
</evidence>